<keyword evidence="3" id="KW-0378">Hydrolase</keyword>
<comment type="caution">
    <text evidence="7">The sequence shown here is derived from an EMBL/GenBank/DDBJ whole genome shotgun (WGS) entry which is preliminary data.</text>
</comment>
<protein>
    <submittedName>
        <fullName evidence="7">NlpC/P60 family protein</fullName>
    </submittedName>
</protein>
<dbReference type="PROSITE" id="PS51935">
    <property type="entry name" value="NLPC_P60"/>
    <property type="match status" value="1"/>
</dbReference>
<evidence type="ECO:0000256" key="5">
    <source>
        <dbReference type="SAM" id="MobiDB-lite"/>
    </source>
</evidence>
<dbReference type="PANTHER" id="PTHR47053">
    <property type="entry name" value="MUREIN DD-ENDOPEPTIDASE MEPH-RELATED"/>
    <property type="match status" value="1"/>
</dbReference>
<gene>
    <name evidence="7" type="ORF">AAFH49_11585</name>
</gene>
<dbReference type="SUPFAM" id="SSF54001">
    <property type="entry name" value="Cysteine proteinases"/>
    <property type="match status" value="1"/>
</dbReference>
<evidence type="ECO:0000313" key="7">
    <source>
        <dbReference type="EMBL" id="MEL5994851.1"/>
    </source>
</evidence>
<sequence>MRYIWMIFVGLLLAMVAILPRLGKHKPAQPATATGLADADLRAQPASLRTAATAALPPRADSIVAFGLAQRGTPYVYAGTSPLTGFDCSGFIMYTFAHFGVPVPHSTALLIDVGRPVARAEAQPGDIVVFTGTATTSTTPGHAGIVISRRGELPLRFVHASSSRREPFVKVSQVENSDYERRFMQVRRVLGPGTGIVATARPKLLSAPASTPRVAVLPPRRVAVAEVAVPVPALPQRLATKKYAASSTTVWKKAVVKKAHAKTTVAAKKNSTSTAKRKLPAKPAHTAARKRPASKVSK</sequence>
<keyword evidence="8" id="KW-1185">Reference proteome</keyword>
<dbReference type="Pfam" id="PF00877">
    <property type="entry name" value="NLPC_P60"/>
    <property type="match status" value="1"/>
</dbReference>
<dbReference type="InterPro" id="IPR051202">
    <property type="entry name" value="Peptidase_C40"/>
</dbReference>
<dbReference type="Gene3D" id="3.90.1720.10">
    <property type="entry name" value="endopeptidase domain like (from Nostoc punctiforme)"/>
    <property type="match status" value="1"/>
</dbReference>
<dbReference type="InterPro" id="IPR000064">
    <property type="entry name" value="NLP_P60_dom"/>
</dbReference>
<evidence type="ECO:0000313" key="8">
    <source>
        <dbReference type="Proteomes" id="UP001479606"/>
    </source>
</evidence>
<dbReference type="InterPro" id="IPR038765">
    <property type="entry name" value="Papain-like_cys_pep_sf"/>
</dbReference>
<evidence type="ECO:0000256" key="4">
    <source>
        <dbReference type="ARBA" id="ARBA00022807"/>
    </source>
</evidence>
<feature type="region of interest" description="Disordered" evidence="5">
    <location>
        <begin position="265"/>
        <end position="298"/>
    </location>
</feature>
<comment type="similarity">
    <text evidence="1">Belongs to the peptidase C40 family.</text>
</comment>
<feature type="domain" description="NlpC/P60" evidence="6">
    <location>
        <begin position="57"/>
        <end position="190"/>
    </location>
</feature>
<accession>A0ABU9LXQ2</accession>
<evidence type="ECO:0000256" key="3">
    <source>
        <dbReference type="ARBA" id="ARBA00022801"/>
    </source>
</evidence>
<feature type="compositionally biased region" description="Basic residues" evidence="5">
    <location>
        <begin position="287"/>
        <end position="298"/>
    </location>
</feature>
<keyword evidence="2" id="KW-0645">Protease</keyword>
<organism evidence="7 8">
    <name type="scientific">Hymenobacter segetis</name>
    <dbReference type="NCBI Taxonomy" id="2025509"/>
    <lineage>
        <taxon>Bacteria</taxon>
        <taxon>Pseudomonadati</taxon>
        <taxon>Bacteroidota</taxon>
        <taxon>Cytophagia</taxon>
        <taxon>Cytophagales</taxon>
        <taxon>Hymenobacteraceae</taxon>
        <taxon>Hymenobacter</taxon>
    </lineage>
</organism>
<dbReference type="PANTHER" id="PTHR47053:SF1">
    <property type="entry name" value="MUREIN DD-ENDOPEPTIDASE MEPH-RELATED"/>
    <property type="match status" value="1"/>
</dbReference>
<name>A0ABU9LXQ2_9BACT</name>
<reference evidence="7 8" key="1">
    <citation type="journal article" date="2018" name="Arch. Microbiol.">
        <title>Hymenobacter segetis sp. nov., isolated from soil.</title>
        <authorList>
            <person name="Ten L.N."/>
            <person name="Lim S.J."/>
            <person name="Kim B.O."/>
            <person name="Kang I.K."/>
            <person name="Jung H.Y."/>
        </authorList>
    </citation>
    <scope>NUCLEOTIDE SEQUENCE [LARGE SCALE GENOMIC DNA]</scope>
    <source>
        <strain evidence="7 8">S7-3-11</strain>
    </source>
</reference>
<dbReference type="RefSeq" id="WP_342298250.1">
    <property type="nucleotide sequence ID" value="NZ_JBCEVZ010000024.1"/>
</dbReference>
<evidence type="ECO:0000259" key="6">
    <source>
        <dbReference type="PROSITE" id="PS51935"/>
    </source>
</evidence>
<dbReference type="EMBL" id="JBCEVZ010000024">
    <property type="protein sequence ID" value="MEL5994851.1"/>
    <property type="molecule type" value="Genomic_DNA"/>
</dbReference>
<keyword evidence="4" id="KW-0788">Thiol protease</keyword>
<evidence type="ECO:0000256" key="2">
    <source>
        <dbReference type="ARBA" id="ARBA00022670"/>
    </source>
</evidence>
<proteinExistence type="inferred from homology"/>
<dbReference type="Proteomes" id="UP001479606">
    <property type="component" value="Unassembled WGS sequence"/>
</dbReference>
<evidence type="ECO:0000256" key="1">
    <source>
        <dbReference type="ARBA" id="ARBA00007074"/>
    </source>
</evidence>